<feature type="compositionally biased region" description="Basic and acidic residues" evidence="1">
    <location>
        <begin position="805"/>
        <end position="815"/>
    </location>
</feature>
<dbReference type="GO" id="GO:0019902">
    <property type="term" value="F:phosphatase binding"/>
    <property type="evidence" value="ECO:0007669"/>
    <property type="project" value="Ensembl"/>
</dbReference>
<keyword evidence="11" id="KW-1185">Reference proteome</keyword>
<feature type="domain" description="Cep192-like" evidence="4">
    <location>
        <begin position="2271"/>
        <end position="2393"/>
    </location>
</feature>
<dbReference type="Gene3D" id="2.60.40.10">
    <property type="entry name" value="Immunoglobulins"/>
    <property type="match status" value="3"/>
</dbReference>
<evidence type="ECO:0000259" key="8">
    <source>
        <dbReference type="Pfam" id="PF22074"/>
    </source>
</evidence>
<dbReference type="SMR" id="A0A8V0X4K7"/>
<feature type="compositionally biased region" description="Polar residues" evidence="1">
    <location>
        <begin position="101"/>
        <end position="111"/>
    </location>
</feature>
<dbReference type="PANTHER" id="PTHR16029:SF11">
    <property type="entry name" value="CENTROSOMAL PROTEIN OF 192 KDA"/>
    <property type="match status" value="1"/>
</dbReference>
<dbReference type="GO" id="GO:0009617">
    <property type="term" value="P:response to bacterium"/>
    <property type="evidence" value="ECO:0007669"/>
    <property type="project" value="Ensembl"/>
</dbReference>
<reference evidence="10" key="1">
    <citation type="submission" date="2020-11" db="EMBL/GenBank/DDBJ databases">
        <title>Gallus gallus (Chicken) genome, bGalGal1, GRCg7b, maternal haplotype autosomes + Z &amp; W.</title>
        <authorList>
            <person name="Warren W."/>
            <person name="Formenti G."/>
            <person name="Fedrigo O."/>
            <person name="Haase B."/>
            <person name="Mountcastle J."/>
            <person name="Balacco J."/>
            <person name="Tracey A."/>
            <person name="Schneider V."/>
            <person name="Okimoto R."/>
            <person name="Cheng H."/>
            <person name="Hawken R."/>
            <person name="Howe K."/>
            <person name="Jarvis E.D."/>
        </authorList>
    </citation>
    <scope>NUCLEOTIDE SEQUENCE [LARGE SCALE GENOMIC DNA]</scope>
    <source>
        <strain evidence="10">Broiler</strain>
    </source>
</reference>
<feature type="compositionally biased region" description="Basic and acidic residues" evidence="1">
    <location>
        <begin position="160"/>
        <end position="177"/>
    </location>
</feature>
<dbReference type="Pfam" id="PF25765">
    <property type="entry name" value="PLK4_bind_CEP192"/>
    <property type="match status" value="1"/>
</dbReference>
<dbReference type="GO" id="GO:0000242">
    <property type="term" value="C:pericentriolar material"/>
    <property type="evidence" value="ECO:0000318"/>
    <property type="project" value="GO_Central"/>
</dbReference>
<evidence type="ECO:0000259" key="3">
    <source>
        <dbReference type="Pfam" id="PF22064"/>
    </source>
</evidence>
<dbReference type="Pfam" id="PF22065">
    <property type="entry name" value="Cep192_D7"/>
    <property type="match status" value="1"/>
</dbReference>
<evidence type="ECO:0000259" key="2">
    <source>
        <dbReference type="Pfam" id="PF22060"/>
    </source>
</evidence>
<feature type="compositionally biased region" description="Polar residues" evidence="1">
    <location>
        <begin position="277"/>
        <end position="291"/>
    </location>
</feature>
<dbReference type="GO" id="GO:0090307">
    <property type="term" value="P:mitotic spindle assembly"/>
    <property type="evidence" value="ECO:0000318"/>
    <property type="project" value="GO_Central"/>
</dbReference>
<dbReference type="Pfam" id="PF22076">
    <property type="entry name" value="Cep192_D6"/>
    <property type="match status" value="1"/>
</dbReference>
<evidence type="ECO:0000259" key="6">
    <source>
        <dbReference type="Pfam" id="PF22067"/>
    </source>
</evidence>
<dbReference type="GO" id="GO:0005814">
    <property type="term" value="C:centriole"/>
    <property type="evidence" value="ECO:0000318"/>
    <property type="project" value="GO_Central"/>
</dbReference>
<dbReference type="InterPro" id="IPR054086">
    <property type="entry name" value="Cep192-like_D2"/>
</dbReference>
<feature type="region of interest" description="Disordered" evidence="1">
    <location>
        <begin position="66"/>
        <end position="87"/>
    </location>
</feature>
<dbReference type="GO" id="GO:0051298">
    <property type="term" value="P:centrosome duplication"/>
    <property type="evidence" value="ECO:0007669"/>
    <property type="project" value="InterPro"/>
</dbReference>
<feature type="domain" description="Cep192-like" evidence="9">
    <location>
        <begin position="2133"/>
        <end position="2234"/>
    </location>
</feature>
<dbReference type="CTD" id="55125"/>
<dbReference type="Pfam" id="PF22064">
    <property type="entry name" value="Cep192_D2"/>
    <property type="match status" value="1"/>
</dbReference>
<reference evidence="10" key="3">
    <citation type="submission" date="2025-09" db="UniProtKB">
        <authorList>
            <consortium name="Ensembl"/>
        </authorList>
    </citation>
    <scope>IDENTIFICATION</scope>
    <source>
        <strain evidence="10">broiler</strain>
    </source>
</reference>
<feature type="domain" description="Cep192-like" evidence="8">
    <location>
        <begin position="1896"/>
        <end position="2072"/>
    </location>
</feature>
<dbReference type="GeneTree" id="ENSGT00510000048187"/>
<feature type="compositionally biased region" description="Low complexity" evidence="1">
    <location>
        <begin position="71"/>
        <end position="80"/>
    </location>
</feature>
<evidence type="ECO:0000259" key="4">
    <source>
        <dbReference type="Pfam" id="PF22065"/>
    </source>
</evidence>
<dbReference type="InterPro" id="IPR057665">
    <property type="entry name" value="CEP192_PLK4_bind"/>
</dbReference>
<dbReference type="OrthoDB" id="67059at2759"/>
<dbReference type="GeneID" id="421043"/>
<dbReference type="Ensembl" id="ENSGALT00010002786.1">
    <property type="protein sequence ID" value="ENSGALP00010001336.1"/>
    <property type="gene ID" value="ENSGALG00010001205.1"/>
</dbReference>
<dbReference type="InterPro" id="IPR054088">
    <property type="entry name" value="Cep192-like_D8"/>
</dbReference>
<dbReference type="GO" id="GO:0090222">
    <property type="term" value="P:centrosome-templated microtubule nucleation"/>
    <property type="evidence" value="ECO:0007669"/>
    <property type="project" value="Ensembl"/>
</dbReference>
<name>A0A8V0X4K7_CHICK</name>
<dbReference type="Pfam" id="PF22074">
    <property type="entry name" value="Cep192_D5"/>
    <property type="match status" value="1"/>
</dbReference>
<organism evidence="10 11">
    <name type="scientific">Gallus gallus</name>
    <name type="common">Chicken</name>
    <dbReference type="NCBI Taxonomy" id="9031"/>
    <lineage>
        <taxon>Eukaryota</taxon>
        <taxon>Metazoa</taxon>
        <taxon>Chordata</taxon>
        <taxon>Craniata</taxon>
        <taxon>Vertebrata</taxon>
        <taxon>Euteleostomi</taxon>
        <taxon>Archelosauria</taxon>
        <taxon>Archosauria</taxon>
        <taxon>Dinosauria</taxon>
        <taxon>Saurischia</taxon>
        <taxon>Theropoda</taxon>
        <taxon>Coelurosauria</taxon>
        <taxon>Aves</taxon>
        <taxon>Neognathae</taxon>
        <taxon>Galloanserae</taxon>
        <taxon>Galliformes</taxon>
        <taxon>Phasianidae</taxon>
        <taxon>Phasianinae</taxon>
        <taxon>Gallus</taxon>
    </lineage>
</organism>
<feature type="domain" description="Cep192-like" evidence="6">
    <location>
        <begin position="1660"/>
        <end position="1757"/>
    </location>
</feature>
<dbReference type="InterPro" id="IPR054091">
    <property type="entry name" value="Cep192-like_D5"/>
</dbReference>
<dbReference type="Proteomes" id="UP000000539">
    <property type="component" value="Chromosome 2"/>
</dbReference>
<dbReference type="Pfam" id="PF22067">
    <property type="entry name" value="Cep192_D3"/>
    <property type="match status" value="1"/>
</dbReference>
<dbReference type="GlyGen" id="A0A8V0X4K7">
    <property type="glycosylation" value="1 site"/>
</dbReference>
<dbReference type="GO" id="GO:0071539">
    <property type="term" value="P:protein localization to centrosome"/>
    <property type="evidence" value="ECO:0000318"/>
    <property type="project" value="GO_Central"/>
</dbReference>
<dbReference type="PANTHER" id="PTHR16029">
    <property type="entry name" value="CENTROSOMAL PROTEIN OF 192 KDA"/>
    <property type="match status" value="1"/>
</dbReference>
<proteinExistence type="predicted"/>
<feature type="region of interest" description="Disordered" evidence="1">
    <location>
        <begin position="101"/>
        <end position="128"/>
    </location>
</feature>
<dbReference type="Pfam" id="PF22073">
    <property type="entry name" value="Cep192_D4"/>
    <property type="match status" value="1"/>
</dbReference>
<feature type="region of interest" description="Disordered" evidence="1">
    <location>
        <begin position="939"/>
        <end position="967"/>
    </location>
</feature>
<feature type="domain" description="Cep192-like" evidence="2">
    <location>
        <begin position="1381"/>
        <end position="1502"/>
    </location>
</feature>
<feature type="region of interest" description="Disordered" evidence="1">
    <location>
        <begin position="792"/>
        <end position="815"/>
    </location>
</feature>
<dbReference type="InterPro" id="IPR054085">
    <property type="entry name" value="Cep192-like_D1"/>
</dbReference>
<evidence type="ECO:0000313" key="10">
    <source>
        <dbReference type="Ensembl" id="ENSGALP00010001336.1"/>
    </source>
</evidence>
<reference evidence="10" key="2">
    <citation type="submission" date="2025-08" db="UniProtKB">
        <authorList>
            <consortium name="Ensembl"/>
        </authorList>
    </citation>
    <scope>IDENTIFICATION</scope>
    <source>
        <strain evidence="10">broiler</strain>
    </source>
</reference>
<dbReference type="RefSeq" id="XP_046793954.1">
    <property type="nucleotide sequence ID" value="XM_046937998.1"/>
</dbReference>
<dbReference type="InterPro" id="IPR039103">
    <property type="entry name" value="Spd-2/CEP192"/>
</dbReference>
<dbReference type="InterPro" id="IPR013783">
    <property type="entry name" value="Ig-like_fold"/>
</dbReference>
<feature type="region of interest" description="Disordered" evidence="1">
    <location>
        <begin position="269"/>
        <end position="295"/>
    </location>
</feature>
<evidence type="ECO:0000256" key="1">
    <source>
        <dbReference type="SAM" id="MobiDB-lite"/>
    </source>
</evidence>
<feature type="domain" description="Cep192/Spd-2-like" evidence="7">
    <location>
        <begin position="1773"/>
        <end position="1890"/>
    </location>
</feature>
<dbReference type="GO" id="GO:0007098">
    <property type="term" value="P:centrosome cycle"/>
    <property type="evidence" value="ECO:0000318"/>
    <property type="project" value="GO_Central"/>
</dbReference>
<dbReference type="InterPro" id="IPR054090">
    <property type="entry name" value="Cep192_Spd-2-like_dom"/>
</dbReference>
<dbReference type="GO" id="GO:0005737">
    <property type="term" value="C:cytoplasm"/>
    <property type="evidence" value="ECO:0000318"/>
    <property type="project" value="GO_Central"/>
</dbReference>
<dbReference type="Pfam" id="PF22066">
    <property type="entry name" value="Cep192_D8"/>
    <property type="match status" value="1"/>
</dbReference>
<feature type="region of interest" description="Disordered" evidence="1">
    <location>
        <begin position="160"/>
        <end position="181"/>
    </location>
</feature>
<evidence type="ECO:0000259" key="9">
    <source>
        <dbReference type="Pfam" id="PF22076"/>
    </source>
</evidence>
<protein>
    <submittedName>
        <fullName evidence="10">Centrosomal protein 192</fullName>
    </submittedName>
</protein>
<dbReference type="GO" id="GO:0120098">
    <property type="term" value="C:procentriole"/>
    <property type="evidence" value="ECO:0007669"/>
    <property type="project" value="Ensembl"/>
</dbReference>
<feature type="domain" description="Cep192-like" evidence="3">
    <location>
        <begin position="1504"/>
        <end position="1657"/>
    </location>
</feature>
<dbReference type="Pfam" id="PF25763">
    <property type="entry name" value="Aurora-A_bind_CEP192"/>
    <property type="match status" value="1"/>
</dbReference>
<dbReference type="InterPro" id="IPR054087">
    <property type="entry name" value="Cep192-like_D7"/>
</dbReference>
<dbReference type="GO" id="GO:0120099">
    <property type="term" value="C:procentriole replication complex"/>
    <property type="evidence" value="ECO:0007669"/>
    <property type="project" value="Ensembl"/>
</dbReference>
<dbReference type="InterPro" id="IPR054089">
    <property type="entry name" value="Cep192-like_D3"/>
</dbReference>
<dbReference type="InterPro" id="IPR054092">
    <property type="entry name" value="Cep192-like_D6"/>
</dbReference>
<sequence length="2539" mass="277261">MESFRNIADETFPSFLGNSLNSSASVLVGNVTVSSNPGLPVAASTVAKNKAGPDSRLSDIQASYLEEGKHSPPSLSSHSSQLDPEPMGRFAISFRDDVEVATQSKEPQPTVVSLKESYSVPGDQGQNVIEHSNRSQDTLLEVLPLERLEDLPTGICFLPDSKDNKVTPSEPSEKLVETETSSDHLSISLSSFLENEKLSSLSSLGGDSTDDDIDDEEFFDNQLEAYFEQLIPPDVNRGDTDIGKLSKCCTALKLSENGLLQEDLQDPGTYRAATGADSGNASGEDSQNQGMTGCPVQTEKLPRAIRQLNSMTSRDVLESCSAAELRLDPLYLQHTSGHKADGEGALSKQEVWSSEHQSAASDGEVRHPADEFLEHYTDPRIPLSADAPGTAAGSAGCEVGLSDTYLSPTADSYQNKSLATTDTGDAPHSIVYQNEEGKWVTDLAYYTSFDEEQDLHLSEDDKINEFITGSEAAAMIAQDQEEFEKTHRLLQAEKIDILNASELANSSWKSAGSCILPKMSDVSKDASYLRLSLGEFFGQRSEALGCLGGGSDVKRPSFGYHITSPKTRQPVPLLRQFDASVGDTTQETSQFSEVFPDLEAQAKEHADSTICEGAWCDVEAATGIQKSIDRETATKNKAKDGVNEAKLEGGLPNHSDSVLSISTIASAIANASCSADPSQLAAMMMTLSNNNRKKCCLPGIAKEMEVAADGALSSDVENSTFDMEKYLKKTDEFGHGSERESIAKHEASVQNSMSGSTLLGKFRNKETLVQDFLNDRNEQQLTEKQFLDYFNAENGTRNIPGSPDASKHEDRTTNSAKYSEKFSDILDSKHLQLMSATLKSDIVDTRTSPIRNKAQTCETPLAAKREKAQRLLFAQQADDLTSRCCSREDGGAVKNTVPEPCSDLERNTRNVMSLSGVKAPKQPGKYASVSPTKAVPVQKLSTDEETQSAKVEVGTKESSAAGSGNGKHVTFEKLSAASQNSTEHQSVLPECDLQPLEDEQYSFRPSTSPLIHSSPSDASGTAFSGSEAGFICTSHSPKSSCKESTVSQSVYSSPSMSRLTYVSESDSTLKNTSVTCDPETHWDENASELSTTIIRASPTPSQEQTNKNLEDYLCQRNRKGIQFSVDQKSEENELLHPERKLEGQGQELTKEDLPKNEKQLTSAASRVAATLKELDPLISALASKFCVFQPLPVNVGAQEVWQDHTNKAQGQGLPSLNTLPVYPGLRTCIPINQNAPGEQYIPVSNFKSHVATSESQTVSSVPTLLPGHSVAAAQFAQQHLENIPSTGNKILPQFHGCSSAGFSVPPSGLPYSGISAGRVENPVPVGIPLGSNIGPGSLGTAALCHPHPTSWNKNILNTRSYSAQPLGTSRKEWDFLMSTGVGHVKVPEELKFPNACCVGIASQTALSIFNPTERWLQVSIGILSISVNGEKVDLAKYQCLVFKNKTIVGPHSTDDLKILFLPCRSGVFQCILSVSSWQVSADAETVVQAEALASRVVLTAVAENPHLEVETGKQDYLDFGDLTSGSWKALPLKIINKTHAFVPIRLIINANAVAWRCFTFSKEPVNSSNGQSLQMDAVSQVAAPSVVNHVIHASYDGQDPEVLTVWVLFHAPRKQISCSDTMGPAEEFLARVDVEVDSPGPSSVIESIPLRARAGTARIHAPKDLQTIHLSASVGSTVKQQLPLKNAGNIGVNLKLKTSEQDSCFSVEPDDLFLLPGEEREVTVKFSPKNITSTQSVLKILVLPSGPQYEVVIKGEMESVENRPVSTAAADIPPILSNKQFIAWGGVKLGESVQQKLTLRNNSPSVTQHLRLVIRGQDQDCFQLQSIFGSEERLTSNWELKIRPKEDTNIYLMFTPTRVTCFFAKLEIKQLGIRSQPGIKFTIPLSGYGGTSSIILESVKKLSDSYMLTLDGLLPSRLKRVSFRIRNTGSRAAYVKALCFANLQTKTVVDPQVMTVSPEKFILREGAHEMITVTWNPIEKERNLLKPKTLLSTICFFCGDEISRQRYRRAMTCELEVAKPIVPENSLLRNIVFDEEFQGEQLVTEVCDIPRGTNDIRLFYANMRKIILTVVGCSVINQDGFQQSPGHHLESNRSENAARLINATLDVLPVKGPQGPPLPMKSNDGIQNKIDAQQTWAVKPENLILLPPSISGTADTGHVEIVNSSGRVLTFELSWPAHCLTITPQHGVIEPESRALILVSPNPSLATKPSVIPWSGLIYIHCDNGQKFIRVQIREAQDVSGTSSPSRRRDLFTLHSASPTVHVAKPLSAHPLTKMEIKSRSVIFPETRPGECTESFLEMENKGDENVRWNLSSFTPPYVKAIDGTGSVYRATYSAFRCYRVSGMLEAYGKEKVALIFFPRENGDYSQFWDLECHPVEKPSWKHKLRFQLSGTCIKAENTAAVARASADTLIEAGSPLIPKRKVCSEACTTKAGLNEITRGVYAPEDLYTFLPTRIGESRTLKVNLRNNSPRTHLLKFLSPNEPFYIKHSKYSLRSHHYINVPVQFKPQAEGVFEGLLVVHTTKYGCINIRLCGKAIAKE</sequence>
<dbReference type="Pfam" id="PF22060">
    <property type="entry name" value="Cep192_D1"/>
    <property type="match status" value="1"/>
</dbReference>
<evidence type="ECO:0000313" key="11">
    <source>
        <dbReference type="Proteomes" id="UP000000539"/>
    </source>
</evidence>
<dbReference type="FunCoup" id="A0A8V0X4K7">
    <property type="interactions" value="1594"/>
</dbReference>
<evidence type="ECO:0000259" key="7">
    <source>
        <dbReference type="Pfam" id="PF22073"/>
    </source>
</evidence>
<accession>A0A8V0X4K7</accession>
<feature type="domain" description="Cep192-like" evidence="5">
    <location>
        <begin position="2437"/>
        <end position="2535"/>
    </location>
</feature>
<evidence type="ECO:0000259" key="5">
    <source>
        <dbReference type="Pfam" id="PF22066"/>
    </source>
</evidence>
<dbReference type="InterPro" id="IPR057662">
    <property type="entry name" value="CEP192_Aurora-A_bind"/>
</dbReference>
<gene>
    <name evidence="10" type="primary">CEP192</name>
</gene>